<organism evidence="1 2">
    <name type="scientific">Vibrio variabilis</name>
    <dbReference type="NCBI Taxonomy" id="990271"/>
    <lineage>
        <taxon>Bacteria</taxon>
        <taxon>Pseudomonadati</taxon>
        <taxon>Pseudomonadota</taxon>
        <taxon>Gammaproteobacteria</taxon>
        <taxon>Vibrionales</taxon>
        <taxon>Vibrionaceae</taxon>
        <taxon>Vibrio</taxon>
    </lineage>
</organism>
<evidence type="ECO:0000313" key="2">
    <source>
        <dbReference type="Proteomes" id="UP000029223"/>
    </source>
</evidence>
<proteinExistence type="predicted"/>
<dbReference type="EMBL" id="BBMS01000003">
    <property type="protein sequence ID" value="GAL24396.1"/>
    <property type="molecule type" value="Genomic_DNA"/>
</dbReference>
<sequence length="89" mass="10010">MGVYPPGTVVKLSNDMVGLVVSINSGSLLNPNVLMYDPTVPKLQAPIIALENKDLKIESVIHPERLPEEIREYLNPRARISYYFEEQAN</sequence>
<gene>
    <name evidence="1" type="ORF">JCM19239_4099</name>
</gene>
<comment type="caution">
    <text evidence="1">The sequence shown here is derived from an EMBL/GenBank/DDBJ whole genome shotgun (WGS) entry which is preliminary data.</text>
</comment>
<accession>A0ABQ0J6R2</accession>
<evidence type="ECO:0000313" key="1">
    <source>
        <dbReference type="EMBL" id="GAL24396.1"/>
    </source>
</evidence>
<reference evidence="2" key="2">
    <citation type="submission" date="2014-09" db="EMBL/GenBank/DDBJ databases">
        <authorList>
            <consortium name="NBRP consortium"/>
            <person name="Sawabe T."/>
            <person name="Meirelles P."/>
            <person name="Nakanishi M."/>
            <person name="Sayaka M."/>
            <person name="Hattori M."/>
            <person name="Ohkuma M."/>
        </authorList>
    </citation>
    <scope>NUCLEOTIDE SEQUENCE [LARGE SCALE GENOMIC DNA]</scope>
    <source>
        <strain evidence="2">JCM 19239</strain>
    </source>
</reference>
<dbReference type="Proteomes" id="UP000029223">
    <property type="component" value="Unassembled WGS sequence"/>
</dbReference>
<protein>
    <submittedName>
        <fullName evidence="1">Uncharacterized protein</fullName>
    </submittedName>
</protein>
<reference evidence="2" key="1">
    <citation type="submission" date="2014-09" db="EMBL/GenBank/DDBJ databases">
        <title>Vibrio variabilis JCM 19239. (C206) whole genome shotgun sequence.</title>
        <authorList>
            <person name="Sawabe T."/>
            <person name="Meirelles P."/>
            <person name="Nakanishi M."/>
            <person name="Sayaka M."/>
            <person name="Hattori M."/>
            <person name="Ohkuma M."/>
        </authorList>
    </citation>
    <scope>NUCLEOTIDE SEQUENCE [LARGE SCALE GENOMIC DNA]</scope>
    <source>
        <strain evidence="2">JCM 19239</strain>
    </source>
</reference>
<name>A0ABQ0J6R2_9VIBR</name>
<keyword evidence="2" id="KW-1185">Reference proteome</keyword>